<evidence type="ECO:0000313" key="8">
    <source>
        <dbReference type="EMBL" id="AQG80082.1"/>
    </source>
</evidence>
<dbReference type="OrthoDB" id="9770625at2"/>
<evidence type="ECO:0000313" key="9">
    <source>
        <dbReference type="Proteomes" id="UP000187941"/>
    </source>
</evidence>
<feature type="signal peptide" evidence="7">
    <location>
        <begin position="1"/>
        <end position="23"/>
    </location>
</feature>
<reference evidence="8 9" key="1">
    <citation type="submission" date="2016-01" db="EMBL/GenBank/DDBJ databases">
        <authorList>
            <person name="Oliw E.H."/>
        </authorList>
    </citation>
    <scope>NUCLEOTIDE SEQUENCE [LARGE SCALE GENOMIC DNA]</scope>
    <source>
        <strain evidence="8 9">DY10</strain>
    </source>
</reference>
<dbReference type="InterPro" id="IPR050490">
    <property type="entry name" value="Bact_solute-bd_prot1"/>
</dbReference>
<dbReference type="PANTHER" id="PTHR43649:SF31">
    <property type="entry name" value="SN-GLYCEROL-3-PHOSPHATE-BINDING PERIPLASMIC PROTEIN UGPB"/>
    <property type="match status" value="1"/>
</dbReference>
<evidence type="ECO:0000256" key="6">
    <source>
        <dbReference type="ARBA" id="ARBA00022729"/>
    </source>
</evidence>
<dbReference type="AlphaFoldDB" id="A0A1P9WXF9"/>
<organism evidence="8 9">
    <name type="scientific">Spirosoma montaniterrae</name>
    <dbReference type="NCBI Taxonomy" id="1178516"/>
    <lineage>
        <taxon>Bacteria</taxon>
        <taxon>Pseudomonadati</taxon>
        <taxon>Bacteroidota</taxon>
        <taxon>Cytophagia</taxon>
        <taxon>Cytophagales</taxon>
        <taxon>Cytophagaceae</taxon>
        <taxon>Spirosoma</taxon>
    </lineage>
</organism>
<evidence type="ECO:0000256" key="4">
    <source>
        <dbReference type="ARBA" id="ARBA00017470"/>
    </source>
</evidence>
<evidence type="ECO:0000256" key="2">
    <source>
        <dbReference type="ARBA" id="ARBA00008520"/>
    </source>
</evidence>
<comment type="similarity">
    <text evidence="2">Belongs to the bacterial solute-binding protein 1 family.</text>
</comment>
<comment type="subcellular location">
    <subcellularLocation>
        <location evidence="1">Periplasm</location>
    </subcellularLocation>
</comment>
<dbReference type="EMBL" id="CP014263">
    <property type="protein sequence ID" value="AQG80082.1"/>
    <property type="molecule type" value="Genomic_DNA"/>
</dbReference>
<dbReference type="STRING" id="1178516.AWR27_12550"/>
<accession>A0A1P9WXF9</accession>
<keyword evidence="9" id="KW-1185">Reference proteome</keyword>
<gene>
    <name evidence="8" type="ORF">AWR27_12550</name>
</gene>
<dbReference type="GO" id="GO:0042597">
    <property type="term" value="C:periplasmic space"/>
    <property type="evidence" value="ECO:0007669"/>
    <property type="project" value="UniProtKB-SubCell"/>
</dbReference>
<proteinExistence type="inferred from homology"/>
<dbReference type="InterPro" id="IPR006059">
    <property type="entry name" value="SBP"/>
</dbReference>
<sequence length="407" mass="45890">MKMVGLCSLLILICGSCSQDAPATRFSSWQSSPTEEKLMRGMMRSFQQAHPDVPFKYEPIPGNYSEKIQLMLGTHQPPDLFWLKDYTSPAYLRFNTLAPLDAYVANDTSFNLNDYFPLFRDAYKYKGKYYGFAKDFNVYVLFYNKAMFAKAGISRPPTNWQELEQTARKLTKDTNGDGKIDQFGMVVEPVPEMLMPFVHQNGGNLHDEAGNPKVTEPAFLGALDYYVGLYRKKIATMPTDVGAGWNGDVFGRQNAAMVISGGWLIPYLKDGYPTVQYGVAPLPQGKVKATLAFSTAYVIPKEAKRPAEAWKMLSYFAGKEGMTEWTKTGLAFPTRQSVANANGFYQHPTYRVFMESIPFAKPLFVNYSERWFDEASASLQSIFYSGADPHEAMQKLAPKLEKLKLKD</sequence>
<dbReference type="KEGG" id="smon:AWR27_12550"/>
<protein>
    <recommendedName>
        <fullName evidence="4">sn-glycerol-3-phosphate-binding periplasmic protein UgpB</fullName>
    </recommendedName>
</protein>
<dbReference type="SUPFAM" id="SSF53850">
    <property type="entry name" value="Periplasmic binding protein-like II"/>
    <property type="match status" value="1"/>
</dbReference>
<dbReference type="Proteomes" id="UP000187941">
    <property type="component" value="Chromosome"/>
</dbReference>
<comment type="subunit">
    <text evidence="3">The complex is composed of two ATP-binding proteins (UgpC), two transmembrane proteins (UgpA and UgpE) and a solute-binding protein (UgpB).</text>
</comment>
<dbReference type="CDD" id="cd14748">
    <property type="entry name" value="PBP2_UgpB"/>
    <property type="match status" value="1"/>
</dbReference>
<evidence type="ECO:0000256" key="3">
    <source>
        <dbReference type="ARBA" id="ARBA00011557"/>
    </source>
</evidence>
<keyword evidence="5" id="KW-0813">Transport</keyword>
<feature type="chain" id="PRO_5012636896" description="sn-glycerol-3-phosphate-binding periplasmic protein UgpB" evidence="7">
    <location>
        <begin position="24"/>
        <end position="407"/>
    </location>
</feature>
<dbReference type="RefSeq" id="WP_077131508.1">
    <property type="nucleotide sequence ID" value="NZ_CP014263.1"/>
</dbReference>
<evidence type="ECO:0000256" key="7">
    <source>
        <dbReference type="SAM" id="SignalP"/>
    </source>
</evidence>
<dbReference type="Pfam" id="PF01547">
    <property type="entry name" value="SBP_bac_1"/>
    <property type="match status" value="1"/>
</dbReference>
<keyword evidence="6 7" id="KW-0732">Signal</keyword>
<name>A0A1P9WXF9_9BACT</name>
<dbReference type="PANTHER" id="PTHR43649">
    <property type="entry name" value="ARABINOSE-BINDING PROTEIN-RELATED"/>
    <property type="match status" value="1"/>
</dbReference>
<evidence type="ECO:0000256" key="1">
    <source>
        <dbReference type="ARBA" id="ARBA00004418"/>
    </source>
</evidence>
<evidence type="ECO:0000256" key="5">
    <source>
        <dbReference type="ARBA" id="ARBA00022448"/>
    </source>
</evidence>
<dbReference type="Gene3D" id="3.40.190.10">
    <property type="entry name" value="Periplasmic binding protein-like II"/>
    <property type="match status" value="1"/>
</dbReference>